<dbReference type="EMBL" id="SPNC01000036">
    <property type="protein sequence ID" value="TFH95844.1"/>
    <property type="molecule type" value="Genomic_DNA"/>
</dbReference>
<comment type="caution">
    <text evidence="3">The sequence shown here is derived from an EMBL/GenBank/DDBJ whole genome shotgun (WGS) entry which is preliminary data.</text>
</comment>
<sequence>MKRYRWIVSCAVLTLLVLSGCRKDTARYEPPVNPSFTFPGHIAASFPKPKEEGAKALPNLDFHIDNRVMRIWNKVPLPYQSHYDSLDLDMKVTSEAVVRILNEETKKVAVYNPRKKINRIDATGGKFRISIEIKGKPTLTYNMRIMTYGYNPDKFTWVKESTQLPIAAEEAKTFTLGDTQYWLARTSDGGGKLYSYTNTTFTEVADEALPVMLLPTTLIVDSKGLVWVLDKAGALYKSRDLKSWTKHPVGSVVLTQLVGETNKLDNQLVFTAIGREADTYASYEVTASGIEKKGNVPSGFPVTEAFVYTYNYSGATSTTLFGGKTAKGDAAPKSFFLSGSDKWGVTPYQTADQPLPMSGGLYLRTGNDSEIFVIGGTYPKTGDSNSIKRSVDRGITWKALPEQELPNGAFLARHHASGYATGSGNQLQVYIFGGIINGKPSQEIWHGLLDTTGGIINNWE</sequence>
<feature type="domain" description="DUF6242" evidence="2">
    <location>
        <begin position="151"/>
        <end position="453"/>
    </location>
</feature>
<dbReference type="OrthoDB" id="1078890at2"/>
<feature type="domain" description="DUF6242" evidence="1">
    <location>
        <begin position="56"/>
        <end position="145"/>
    </location>
</feature>
<organism evidence="3 4">
    <name type="scientific">Porphyromonas levii</name>
    <dbReference type="NCBI Taxonomy" id="28114"/>
    <lineage>
        <taxon>Bacteria</taxon>
        <taxon>Pseudomonadati</taxon>
        <taxon>Bacteroidota</taxon>
        <taxon>Bacteroidia</taxon>
        <taxon>Bacteroidales</taxon>
        <taxon>Porphyromonadaceae</taxon>
        <taxon>Porphyromonas</taxon>
    </lineage>
</organism>
<evidence type="ECO:0000259" key="1">
    <source>
        <dbReference type="Pfam" id="PF19755"/>
    </source>
</evidence>
<dbReference type="STRING" id="1122973.GCA_000379925_01344"/>
<evidence type="ECO:0008006" key="5">
    <source>
        <dbReference type="Google" id="ProtNLM"/>
    </source>
</evidence>
<gene>
    <name evidence="3" type="ORF">E4P47_03570</name>
</gene>
<accession>A0A4Y8WQR2</accession>
<dbReference type="Proteomes" id="UP000297225">
    <property type="component" value="Unassembled WGS sequence"/>
</dbReference>
<dbReference type="SUPFAM" id="SSF50939">
    <property type="entry name" value="Sialidases"/>
    <property type="match status" value="1"/>
</dbReference>
<reference evidence="3 4" key="1">
    <citation type="submission" date="2019-03" db="EMBL/GenBank/DDBJ databases">
        <title>Porphyromonas levii Isolated from the Uterus of Dairy Cows.</title>
        <authorList>
            <person name="Francis A.M."/>
        </authorList>
    </citation>
    <scope>NUCLEOTIDE SEQUENCE [LARGE SCALE GENOMIC DNA]</scope>
    <source>
        <strain evidence="3 4">AF5678</strain>
    </source>
</reference>
<dbReference type="Pfam" id="PF19755">
    <property type="entry name" value="DUF6242"/>
    <property type="match status" value="1"/>
</dbReference>
<dbReference type="InterPro" id="IPR058667">
    <property type="entry name" value="DUF6242_C"/>
</dbReference>
<dbReference type="Pfam" id="PF25852">
    <property type="entry name" value="DUF6242_C"/>
    <property type="match status" value="1"/>
</dbReference>
<dbReference type="InterPro" id="IPR036278">
    <property type="entry name" value="Sialidase_sf"/>
</dbReference>
<name>A0A4Y8WQR2_9PORP</name>
<dbReference type="InterPro" id="IPR046209">
    <property type="entry name" value="DUF6242_N"/>
</dbReference>
<dbReference type="RefSeq" id="WP_134849416.1">
    <property type="nucleotide sequence ID" value="NZ_CP197400.1"/>
</dbReference>
<evidence type="ECO:0000313" key="3">
    <source>
        <dbReference type="EMBL" id="TFH95844.1"/>
    </source>
</evidence>
<proteinExistence type="predicted"/>
<dbReference type="PROSITE" id="PS51257">
    <property type="entry name" value="PROKAR_LIPOPROTEIN"/>
    <property type="match status" value="1"/>
</dbReference>
<evidence type="ECO:0000259" key="2">
    <source>
        <dbReference type="Pfam" id="PF25852"/>
    </source>
</evidence>
<dbReference type="AlphaFoldDB" id="A0A4Y8WQR2"/>
<evidence type="ECO:0000313" key="4">
    <source>
        <dbReference type="Proteomes" id="UP000297225"/>
    </source>
</evidence>
<keyword evidence="4" id="KW-1185">Reference proteome</keyword>
<protein>
    <recommendedName>
        <fullName evidence="5">Exo-alpha-sialidase</fullName>
    </recommendedName>
</protein>